<evidence type="ECO:0000313" key="2">
    <source>
        <dbReference type="Proteomes" id="UP000433181"/>
    </source>
</evidence>
<keyword evidence="2" id="KW-1185">Reference proteome</keyword>
<dbReference type="InterPro" id="IPR025427">
    <property type="entry name" value="DUF4160"/>
</dbReference>
<accession>A0A6I2UGW0</accession>
<gene>
    <name evidence="1" type="ORF">FYJ84_07030</name>
</gene>
<dbReference type="Proteomes" id="UP000433181">
    <property type="component" value="Unassembled WGS sequence"/>
</dbReference>
<evidence type="ECO:0000313" key="1">
    <source>
        <dbReference type="EMBL" id="MSU08734.1"/>
    </source>
</evidence>
<dbReference type="AlphaFoldDB" id="A0A6I2UGW0"/>
<dbReference type="RefSeq" id="WP_154406897.1">
    <property type="nucleotide sequence ID" value="NZ_JBGUTX010000373.1"/>
</dbReference>
<dbReference type="GeneID" id="96778668"/>
<dbReference type="Pfam" id="PF13711">
    <property type="entry name" value="DUF4160"/>
    <property type="match status" value="1"/>
</dbReference>
<name>A0A6I2UGW0_9FIRM</name>
<protein>
    <submittedName>
        <fullName evidence="1">DUF4160 domain-containing protein</fullName>
    </submittedName>
</protein>
<proteinExistence type="predicted"/>
<reference evidence="1 2" key="1">
    <citation type="submission" date="2019-08" db="EMBL/GenBank/DDBJ databases">
        <title>In-depth cultivation of the pig gut microbiome towards novel bacterial diversity and tailored functional studies.</title>
        <authorList>
            <person name="Wylensek D."/>
            <person name="Hitch T.C.A."/>
            <person name="Clavel T."/>
        </authorList>
    </citation>
    <scope>NUCLEOTIDE SEQUENCE [LARGE SCALE GENOMIC DNA]</scope>
    <source>
        <strain evidence="1 2">WCA-693-APC-5D-A</strain>
    </source>
</reference>
<dbReference type="EMBL" id="VUNR01000011">
    <property type="protein sequence ID" value="MSU08734.1"/>
    <property type="molecule type" value="Genomic_DNA"/>
</dbReference>
<sequence>MPTVIKLGAYTIFIWTNDHEPVHVHVCKGSPHENATKIMVPADGSPYVEHNKDKIPNKDMKTILRWIAQNKGRIYLMWYRIHQD</sequence>
<organism evidence="1 2">
    <name type="scientific">Anaerovibrio slackiae</name>
    <dbReference type="NCBI Taxonomy" id="2652309"/>
    <lineage>
        <taxon>Bacteria</taxon>
        <taxon>Bacillati</taxon>
        <taxon>Bacillota</taxon>
        <taxon>Negativicutes</taxon>
        <taxon>Selenomonadales</taxon>
        <taxon>Selenomonadaceae</taxon>
        <taxon>Anaerovibrio</taxon>
    </lineage>
</organism>
<comment type="caution">
    <text evidence="1">The sequence shown here is derived from an EMBL/GenBank/DDBJ whole genome shotgun (WGS) entry which is preliminary data.</text>
</comment>